<feature type="binding site" evidence="8">
    <location>
        <position position="237"/>
    </location>
    <ligand>
        <name>Fe cation</name>
        <dbReference type="ChEBI" id="CHEBI:24875"/>
    </ligand>
</feature>
<keyword evidence="4 8" id="KW-0479">Metal-binding</keyword>
<protein>
    <recommendedName>
        <fullName evidence="3">phenylalanine 4-monooxygenase</fullName>
        <ecNumber evidence="3">1.14.16.1</ecNumber>
    </recommendedName>
</protein>
<dbReference type="EMBL" id="JALJOR010000002">
    <property type="protein sequence ID" value="KAK9823527.1"/>
    <property type="molecule type" value="Genomic_DNA"/>
</dbReference>
<dbReference type="PRINTS" id="PR00372">
    <property type="entry name" value="FYWHYDRXLASE"/>
</dbReference>
<dbReference type="InterPro" id="IPR036951">
    <property type="entry name" value="ArAA_hydroxylase_sf"/>
</dbReference>
<organism evidence="10 11">
    <name type="scientific">[Myrmecia] bisecta</name>
    <dbReference type="NCBI Taxonomy" id="41462"/>
    <lineage>
        <taxon>Eukaryota</taxon>
        <taxon>Viridiplantae</taxon>
        <taxon>Chlorophyta</taxon>
        <taxon>core chlorophytes</taxon>
        <taxon>Trebouxiophyceae</taxon>
        <taxon>Trebouxiales</taxon>
        <taxon>Trebouxiaceae</taxon>
        <taxon>Myrmecia</taxon>
    </lineage>
</organism>
<keyword evidence="5" id="KW-0560">Oxidoreductase</keyword>
<dbReference type="EC" id="1.14.16.1" evidence="3"/>
<dbReference type="PROSITE" id="PS00367">
    <property type="entry name" value="BH4_AAA_HYDROXYL_1"/>
    <property type="match status" value="1"/>
</dbReference>
<feature type="binding site" evidence="8">
    <location>
        <position position="277"/>
    </location>
    <ligand>
        <name>Fe cation</name>
        <dbReference type="ChEBI" id="CHEBI:24875"/>
    </ligand>
</feature>
<evidence type="ECO:0000256" key="6">
    <source>
        <dbReference type="ARBA" id="ARBA00023004"/>
    </source>
</evidence>
<sequence>MHVGCLAVLKKRAEPVLQQTLFGAVLDPCSSRRLPICTQPRSRRPPLVRRGPICYVQGSASDTAAQPAVSEVRIPSSLREVDNGKILGFGAELSEDHPGFHDAEYKRRRMDIANIAREHEVGDPIPCLRYTPEEVKTWGTCLHELKKLYPTHACDEYLRTFPLFGFREDRVPQLDDMSRVLQQHTGWQIRPVAGLLHPRDFLNGLAFKTFHSTQYMRHHSKPMYTPEPDVCHELLGHVPMLADPAFCDLAFSIGVASLGADEKQIWHLTKIYWYTVEFGVVREDGIIKAFGAGVLSSYGELEHMRKGGAEFLPFDPFAKQPKMSYKDGYQKRYFVLDSFEDGADKLRQYCQTIVQPQFAYLIAGNGNGSMSSM</sequence>
<dbReference type="InterPro" id="IPR036329">
    <property type="entry name" value="Aro-AA_hydroxylase_C_sf"/>
</dbReference>
<evidence type="ECO:0000256" key="2">
    <source>
        <dbReference type="ARBA" id="ARBA00009712"/>
    </source>
</evidence>
<evidence type="ECO:0000256" key="4">
    <source>
        <dbReference type="ARBA" id="ARBA00022723"/>
    </source>
</evidence>
<dbReference type="InterPro" id="IPR018301">
    <property type="entry name" value="ArAA_hydroxylase_Fe/CU_BS"/>
</dbReference>
<feature type="binding site" evidence="8">
    <location>
        <position position="232"/>
    </location>
    <ligand>
        <name>Fe cation</name>
        <dbReference type="ChEBI" id="CHEBI:24875"/>
    </ligand>
</feature>
<evidence type="ECO:0000259" key="9">
    <source>
        <dbReference type="PROSITE" id="PS51410"/>
    </source>
</evidence>
<dbReference type="SUPFAM" id="SSF56534">
    <property type="entry name" value="Aromatic aminoacid monoxygenases, catalytic and oligomerization domains"/>
    <property type="match status" value="1"/>
</dbReference>
<accession>A0AAW1QPZ7</accession>
<dbReference type="PANTHER" id="PTHR11473">
    <property type="entry name" value="AROMATIC AMINO ACID HYDROXYLASE"/>
    <property type="match status" value="1"/>
</dbReference>
<evidence type="ECO:0000256" key="3">
    <source>
        <dbReference type="ARBA" id="ARBA00011995"/>
    </source>
</evidence>
<dbReference type="InterPro" id="IPR001273">
    <property type="entry name" value="ArAA_hydroxylase"/>
</dbReference>
<dbReference type="AlphaFoldDB" id="A0AAW1QPZ7"/>
<evidence type="ECO:0000256" key="5">
    <source>
        <dbReference type="ARBA" id="ARBA00023002"/>
    </source>
</evidence>
<evidence type="ECO:0000313" key="10">
    <source>
        <dbReference type="EMBL" id="KAK9823527.1"/>
    </source>
</evidence>
<comment type="similarity">
    <text evidence="2">Belongs to the biopterin-dependent aromatic amino acid hydroxylase family.</text>
</comment>
<evidence type="ECO:0000313" key="11">
    <source>
        <dbReference type="Proteomes" id="UP001489004"/>
    </source>
</evidence>
<dbReference type="GO" id="GO:0004505">
    <property type="term" value="F:phenylalanine 4-monooxygenase activity"/>
    <property type="evidence" value="ECO:0007669"/>
    <property type="project" value="UniProtKB-EC"/>
</dbReference>
<dbReference type="GO" id="GO:0005506">
    <property type="term" value="F:iron ion binding"/>
    <property type="evidence" value="ECO:0007669"/>
    <property type="project" value="InterPro"/>
</dbReference>
<name>A0AAW1QPZ7_9CHLO</name>
<keyword evidence="11" id="KW-1185">Reference proteome</keyword>
<feature type="domain" description="Biopterin-dependent aromatic amino acid hydroxylase family profile" evidence="9">
    <location>
        <begin position="56"/>
        <end position="373"/>
    </location>
</feature>
<dbReference type="Pfam" id="PF00351">
    <property type="entry name" value="Biopterin_H"/>
    <property type="match status" value="1"/>
</dbReference>
<comment type="cofactor">
    <cofactor evidence="1 8">
        <name>Fe(2+)</name>
        <dbReference type="ChEBI" id="CHEBI:29033"/>
    </cofactor>
</comment>
<keyword evidence="6 8" id="KW-0408">Iron</keyword>
<dbReference type="PROSITE" id="PS51410">
    <property type="entry name" value="BH4_AAA_HYDROXYL_2"/>
    <property type="match status" value="1"/>
</dbReference>
<evidence type="ECO:0000256" key="1">
    <source>
        <dbReference type="ARBA" id="ARBA00001954"/>
    </source>
</evidence>
<evidence type="ECO:0000256" key="7">
    <source>
        <dbReference type="ARBA" id="ARBA00023033"/>
    </source>
</evidence>
<reference evidence="10 11" key="1">
    <citation type="journal article" date="2024" name="Nat. Commun.">
        <title>Phylogenomics reveals the evolutionary origins of lichenization in chlorophyte algae.</title>
        <authorList>
            <person name="Puginier C."/>
            <person name="Libourel C."/>
            <person name="Otte J."/>
            <person name="Skaloud P."/>
            <person name="Haon M."/>
            <person name="Grisel S."/>
            <person name="Petersen M."/>
            <person name="Berrin J.G."/>
            <person name="Delaux P.M."/>
            <person name="Dal Grande F."/>
            <person name="Keller J."/>
        </authorList>
    </citation>
    <scope>NUCLEOTIDE SEQUENCE [LARGE SCALE GENOMIC DNA]</scope>
    <source>
        <strain evidence="10 11">SAG 2043</strain>
    </source>
</reference>
<proteinExistence type="inferred from homology"/>
<evidence type="ECO:0000256" key="8">
    <source>
        <dbReference type="PIRSR" id="PIRSR601273-2"/>
    </source>
</evidence>
<dbReference type="InterPro" id="IPR019774">
    <property type="entry name" value="Aromatic-AA_hydroxylase_C"/>
</dbReference>
<dbReference type="PANTHER" id="PTHR11473:SF24">
    <property type="entry name" value="PHENYLALANINE-4-HYDROXYLASE"/>
    <property type="match status" value="1"/>
</dbReference>
<comment type="caution">
    <text evidence="10">The sequence shown here is derived from an EMBL/GenBank/DDBJ whole genome shotgun (WGS) entry which is preliminary data.</text>
</comment>
<dbReference type="Gene3D" id="1.10.800.10">
    <property type="entry name" value="Aromatic amino acid hydroxylase"/>
    <property type="match status" value="1"/>
</dbReference>
<keyword evidence="7" id="KW-0503">Monooxygenase</keyword>
<gene>
    <name evidence="10" type="ORF">WJX72_003415</name>
</gene>
<dbReference type="Proteomes" id="UP001489004">
    <property type="component" value="Unassembled WGS sequence"/>
</dbReference>